<name>B4HDN3_DROPE</name>
<proteinExistence type="predicted"/>
<evidence type="ECO:0000256" key="3">
    <source>
        <dbReference type="SAM" id="MobiDB-lite"/>
    </source>
</evidence>
<evidence type="ECO:0000259" key="4">
    <source>
        <dbReference type="Pfam" id="PF00586"/>
    </source>
</evidence>
<evidence type="ECO:0000256" key="1">
    <source>
        <dbReference type="ARBA" id="ARBA00022741"/>
    </source>
</evidence>
<dbReference type="PhylomeDB" id="B4HDN3"/>
<protein>
    <submittedName>
        <fullName evidence="5">GL21436</fullName>
    </submittedName>
</protein>
<dbReference type="AlphaFoldDB" id="B4HDN3"/>
<dbReference type="EMBL" id="CH480706">
    <property type="protein sequence ID" value="EDW32617.1"/>
    <property type="molecule type" value="Genomic_DNA"/>
</dbReference>
<evidence type="ECO:0000313" key="5">
    <source>
        <dbReference type="EMBL" id="EDW32617.1"/>
    </source>
</evidence>
<keyword evidence="2" id="KW-0067">ATP-binding</keyword>
<sequence>MSDNDRIKFDDTLERPSFDPKDHGLDNSFRLTRFAAVGAAGSKLPQNTLSNALLASGLAKEGEPETVVQAEMLPVASAVPRLGIGYDCSVIPLRTGVYWLVQATSLFYPIIDDPYVMGKIACGKVLNNLYAMGVSDCDNLTMMLGVSNRMTKQERDVVLPLMLSGFRFRASDVGAPITGVQTIANPWCFLGRRGLVCVPEGRVH</sequence>
<evidence type="ECO:0000313" key="6">
    <source>
        <dbReference type="Proteomes" id="UP000008744"/>
    </source>
</evidence>
<dbReference type="Gene3D" id="3.30.1330.10">
    <property type="entry name" value="PurM-like, N-terminal domain"/>
    <property type="match status" value="1"/>
</dbReference>
<dbReference type="PANTHER" id="PTHR10256:SF0">
    <property type="entry name" value="INACTIVE SELENIDE, WATER DIKINASE-LIKE PROTEIN-RELATED"/>
    <property type="match status" value="1"/>
</dbReference>
<feature type="domain" description="PurM-like N-terminal" evidence="4">
    <location>
        <begin position="86"/>
        <end position="184"/>
    </location>
</feature>
<dbReference type="GO" id="GO:0005524">
    <property type="term" value="F:ATP binding"/>
    <property type="evidence" value="ECO:0007669"/>
    <property type="project" value="UniProtKB-KW"/>
</dbReference>
<dbReference type="GO" id="GO:2000378">
    <property type="term" value="P:negative regulation of reactive oxygen species metabolic process"/>
    <property type="evidence" value="ECO:0007669"/>
    <property type="project" value="EnsemblMetazoa"/>
</dbReference>
<dbReference type="Pfam" id="PF00586">
    <property type="entry name" value="AIRS"/>
    <property type="match status" value="1"/>
</dbReference>
<dbReference type="PANTHER" id="PTHR10256">
    <property type="entry name" value="SELENIDE, WATER DIKINASE"/>
    <property type="match status" value="1"/>
</dbReference>
<dbReference type="Proteomes" id="UP000008744">
    <property type="component" value="Unassembled WGS sequence"/>
</dbReference>
<accession>B4HDN3</accession>
<dbReference type="STRING" id="7234.B4HDN3"/>
<dbReference type="OrthoDB" id="409395at2759"/>
<keyword evidence="1" id="KW-0547">Nucleotide-binding</keyword>
<dbReference type="HOGENOM" id="CLU_1457604_0_0_1"/>
<organism evidence="6">
    <name type="scientific">Drosophila persimilis</name>
    <name type="common">Fruit fly</name>
    <dbReference type="NCBI Taxonomy" id="7234"/>
    <lineage>
        <taxon>Eukaryota</taxon>
        <taxon>Metazoa</taxon>
        <taxon>Ecdysozoa</taxon>
        <taxon>Arthropoda</taxon>
        <taxon>Hexapoda</taxon>
        <taxon>Insecta</taxon>
        <taxon>Pterygota</taxon>
        <taxon>Neoptera</taxon>
        <taxon>Endopterygota</taxon>
        <taxon>Diptera</taxon>
        <taxon>Brachycera</taxon>
        <taxon>Muscomorpha</taxon>
        <taxon>Ephydroidea</taxon>
        <taxon>Drosophilidae</taxon>
        <taxon>Drosophila</taxon>
        <taxon>Sophophora</taxon>
    </lineage>
</organism>
<gene>
    <name evidence="5" type="primary">Dper\GL21436</name>
    <name evidence="5" type="ORF">Dper_GL21436</name>
</gene>
<dbReference type="OMA" id="SMGITEC"/>
<dbReference type="InterPro" id="IPR036921">
    <property type="entry name" value="PurM-like_N_sf"/>
</dbReference>
<keyword evidence="6" id="KW-1185">Reference proteome</keyword>
<evidence type="ECO:0000256" key="2">
    <source>
        <dbReference type="ARBA" id="ARBA00022840"/>
    </source>
</evidence>
<dbReference type="InterPro" id="IPR016188">
    <property type="entry name" value="PurM-like_N"/>
</dbReference>
<dbReference type="SUPFAM" id="SSF55326">
    <property type="entry name" value="PurM N-terminal domain-like"/>
    <property type="match status" value="1"/>
</dbReference>
<reference evidence="5 6" key="1">
    <citation type="journal article" date="2007" name="Nature">
        <title>Evolution of genes and genomes on the Drosophila phylogeny.</title>
        <authorList>
            <consortium name="Drosophila 12 Genomes Consortium"/>
            <person name="Clark A.G."/>
            <person name="Eisen M.B."/>
            <person name="Smith D.R."/>
            <person name="Bergman C.M."/>
            <person name="Oliver B."/>
            <person name="Markow T.A."/>
            <person name="Kaufman T.C."/>
            <person name="Kellis M."/>
            <person name="Gelbart W."/>
            <person name="Iyer V.N."/>
            <person name="Pollard D.A."/>
            <person name="Sackton T.B."/>
            <person name="Larracuente A.M."/>
            <person name="Singh N.D."/>
            <person name="Abad J.P."/>
            <person name="Abt D.N."/>
            <person name="Adryan B."/>
            <person name="Aguade M."/>
            <person name="Akashi H."/>
            <person name="Anderson W.W."/>
            <person name="Aquadro C.F."/>
            <person name="Ardell D.H."/>
            <person name="Arguello R."/>
            <person name="Artieri C.G."/>
            <person name="Barbash D.A."/>
            <person name="Barker D."/>
            <person name="Barsanti P."/>
            <person name="Batterham P."/>
            <person name="Batzoglou S."/>
            <person name="Begun D."/>
            <person name="Bhutkar A."/>
            <person name="Blanco E."/>
            <person name="Bosak S.A."/>
            <person name="Bradley R.K."/>
            <person name="Brand A.D."/>
            <person name="Brent M.R."/>
            <person name="Brooks A.N."/>
            <person name="Brown R.H."/>
            <person name="Butlin R.K."/>
            <person name="Caggese C."/>
            <person name="Calvi B.R."/>
            <person name="Bernardo de Carvalho A."/>
            <person name="Caspi A."/>
            <person name="Castrezana S."/>
            <person name="Celniker S.E."/>
            <person name="Chang J.L."/>
            <person name="Chapple C."/>
            <person name="Chatterji S."/>
            <person name="Chinwalla A."/>
            <person name="Civetta A."/>
            <person name="Clifton S.W."/>
            <person name="Comeron J.M."/>
            <person name="Costello J.C."/>
            <person name="Coyne J.A."/>
            <person name="Daub J."/>
            <person name="David R.G."/>
            <person name="Delcher A.L."/>
            <person name="Delehaunty K."/>
            <person name="Do C.B."/>
            <person name="Ebling H."/>
            <person name="Edwards K."/>
            <person name="Eickbush T."/>
            <person name="Evans J.D."/>
            <person name="Filipski A."/>
            <person name="Findeiss S."/>
            <person name="Freyhult E."/>
            <person name="Fulton L."/>
            <person name="Fulton R."/>
            <person name="Garcia A.C."/>
            <person name="Gardiner A."/>
            <person name="Garfield D.A."/>
            <person name="Garvin B.E."/>
            <person name="Gibson G."/>
            <person name="Gilbert D."/>
            <person name="Gnerre S."/>
            <person name="Godfrey J."/>
            <person name="Good R."/>
            <person name="Gotea V."/>
            <person name="Gravely B."/>
            <person name="Greenberg A.J."/>
            <person name="Griffiths-Jones S."/>
            <person name="Gross S."/>
            <person name="Guigo R."/>
            <person name="Gustafson E.A."/>
            <person name="Haerty W."/>
            <person name="Hahn M.W."/>
            <person name="Halligan D.L."/>
            <person name="Halpern A.L."/>
            <person name="Halter G.M."/>
            <person name="Han M.V."/>
            <person name="Heger A."/>
            <person name="Hillier L."/>
            <person name="Hinrichs A.S."/>
            <person name="Holmes I."/>
            <person name="Hoskins R.A."/>
            <person name="Hubisz M.J."/>
            <person name="Hultmark D."/>
            <person name="Huntley M.A."/>
            <person name="Jaffe D.B."/>
            <person name="Jagadeeshan S."/>
            <person name="Jeck W.R."/>
            <person name="Johnson J."/>
            <person name="Jones C.D."/>
            <person name="Jordan W.C."/>
            <person name="Karpen G.H."/>
            <person name="Kataoka E."/>
            <person name="Keightley P.D."/>
            <person name="Kheradpour P."/>
            <person name="Kirkness E.F."/>
            <person name="Koerich L.B."/>
            <person name="Kristiansen K."/>
            <person name="Kudrna D."/>
            <person name="Kulathinal R.J."/>
            <person name="Kumar S."/>
            <person name="Kwok R."/>
            <person name="Lander E."/>
            <person name="Langley C.H."/>
            <person name="Lapoint R."/>
            <person name="Lazzaro B.P."/>
            <person name="Lee S.J."/>
            <person name="Levesque L."/>
            <person name="Li R."/>
            <person name="Lin C.F."/>
            <person name="Lin M.F."/>
            <person name="Lindblad-Toh K."/>
            <person name="Llopart A."/>
            <person name="Long M."/>
            <person name="Low L."/>
            <person name="Lozovsky E."/>
            <person name="Lu J."/>
            <person name="Luo M."/>
            <person name="Machado C.A."/>
            <person name="Makalowski W."/>
            <person name="Marzo M."/>
            <person name="Matsuda M."/>
            <person name="Matzkin L."/>
            <person name="McAllister B."/>
            <person name="McBride C.S."/>
            <person name="McKernan B."/>
            <person name="McKernan K."/>
            <person name="Mendez-Lago M."/>
            <person name="Minx P."/>
            <person name="Mollenhauer M.U."/>
            <person name="Montooth K."/>
            <person name="Mount S.M."/>
            <person name="Mu X."/>
            <person name="Myers E."/>
            <person name="Negre B."/>
            <person name="Newfeld S."/>
            <person name="Nielsen R."/>
            <person name="Noor M.A."/>
            <person name="O'Grady P."/>
            <person name="Pachter L."/>
            <person name="Papaceit M."/>
            <person name="Parisi M.J."/>
            <person name="Parisi M."/>
            <person name="Parts L."/>
            <person name="Pedersen J.S."/>
            <person name="Pesole G."/>
            <person name="Phillippy A.M."/>
            <person name="Ponting C.P."/>
            <person name="Pop M."/>
            <person name="Porcelli D."/>
            <person name="Powell J.R."/>
            <person name="Prohaska S."/>
            <person name="Pruitt K."/>
            <person name="Puig M."/>
            <person name="Quesneville H."/>
            <person name="Ram K.R."/>
            <person name="Rand D."/>
            <person name="Rasmussen M.D."/>
            <person name="Reed L.K."/>
            <person name="Reenan R."/>
            <person name="Reily A."/>
            <person name="Remington K.A."/>
            <person name="Rieger T.T."/>
            <person name="Ritchie M.G."/>
            <person name="Robin C."/>
            <person name="Rogers Y.H."/>
            <person name="Rohde C."/>
            <person name="Rozas J."/>
            <person name="Rubenfield M.J."/>
            <person name="Ruiz A."/>
            <person name="Russo S."/>
            <person name="Salzberg S.L."/>
            <person name="Sanchez-Gracia A."/>
            <person name="Saranga D.J."/>
            <person name="Sato H."/>
            <person name="Schaeffer S.W."/>
            <person name="Schatz M.C."/>
            <person name="Schlenke T."/>
            <person name="Schwartz R."/>
            <person name="Segarra C."/>
            <person name="Singh R.S."/>
            <person name="Sirot L."/>
            <person name="Sirota M."/>
            <person name="Sisneros N.B."/>
            <person name="Smith C.D."/>
            <person name="Smith T.F."/>
            <person name="Spieth J."/>
            <person name="Stage D.E."/>
            <person name="Stark A."/>
            <person name="Stephan W."/>
            <person name="Strausberg R.L."/>
            <person name="Strempel S."/>
            <person name="Sturgill D."/>
            <person name="Sutton G."/>
            <person name="Sutton G.G."/>
            <person name="Tao W."/>
            <person name="Teichmann S."/>
            <person name="Tobari Y.N."/>
            <person name="Tomimura Y."/>
            <person name="Tsolas J.M."/>
            <person name="Valente V.L."/>
            <person name="Venter E."/>
            <person name="Venter J.C."/>
            <person name="Vicario S."/>
            <person name="Vieira F.G."/>
            <person name="Vilella A.J."/>
            <person name="Villasante A."/>
            <person name="Walenz B."/>
            <person name="Wang J."/>
            <person name="Wasserman M."/>
            <person name="Watts T."/>
            <person name="Wilson D."/>
            <person name="Wilson R.K."/>
            <person name="Wing R.A."/>
            <person name="Wolfner M.F."/>
            <person name="Wong A."/>
            <person name="Wong G.K."/>
            <person name="Wu C.I."/>
            <person name="Wu G."/>
            <person name="Yamamoto D."/>
            <person name="Yang H.P."/>
            <person name="Yang S.P."/>
            <person name="Yorke J.A."/>
            <person name="Yoshida K."/>
            <person name="Zdobnov E."/>
            <person name="Zhang P."/>
            <person name="Zhang Y."/>
            <person name="Zimin A.V."/>
            <person name="Baldwin J."/>
            <person name="Abdouelleil A."/>
            <person name="Abdulkadir J."/>
            <person name="Abebe A."/>
            <person name="Abera B."/>
            <person name="Abreu J."/>
            <person name="Acer S.C."/>
            <person name="Aftuck L."/>
            <person name="Alexander A."/>
            <person name="An P."/>
            <person name="Anderson E."/>
            <person name="Anderson S."/>
            <person name="Arachi H."/>
            <person name="Azer M."/>
            <person name="Bachantsang P."/>
            <person name="Barry A."/>
            <person name="Bayul T."/>
            <person name="Berlin A."/>
            <person name="Bessette D."/>
            <person name="Bloom T."/>
            <person name="Blye J."/>
            <person name="Boguslavskiy L."/>
            <person name="Bonnet C."/>
            <person name="Boukhgalter B."/>
            <person name="Bourzgui I."/>
            <person name="Brown A."/>
            <person name="Cahill P."/>
            <person name="Channer S."/>
            <person name="Cheshatsang Y."/>
            <person name="Chuda L."/>
            <person name="Citroen M."/>
            <person name="Collymore A."/>
            <person name="Cooke P."/>
            <person name="Costello M."/>
            <person name="D'Aco K."/>
            <person name="Daza R."/>
            <person name="De Haan G."/>
            <person name="DeGray S."/>
            <person name="DeMaso C."/>
            <person name="Dhargay N."/>
            <person name="Dooley K."/>
            <person name="Dooley E."/>
            <person name="Doricent M."/>
            <person name="Dorje P."/>
            <person name="Dorjee K."/>
            <person name="Dupes A."/>
            <person name="Elong R."/>
            <person name="Falk J."/>
            <person name="Farina A."/>
            <person name="Faro S."/>
            <person name="Ferguson D."/>
            <person name="Fisher S."/>
            <person name="Foley C.D."/>
            <person name="Franke A."/>
            <person name="Friedrich D."/>
            <person name="Gadbois L."/>
            <person name="Gearin G."/>
            <person name="Gearin C.R."/>
            <person name="Giannoukos G."/>
            <person name="Goode T."/>
            <person name="Graham J."/>
            <person name="Grandbois E."/>
            <person name="Grewal S."/>
            <person name="Gyaltsen K."/>
            <person name="Hafez N."/>
            <person name="Hagos B."/>
            <person name="Hall J."/>
            <person name="Henson C."/>
            <person name="Hollinger A."/>
            <person name="Honan T."/>
            <person name="Huard M.D."/>
            <person name="Hughes L."/>
            <person name="Hurhula B."/>
            <person name="Husby M.E."/>
            <person name="Kamat A."/>
            <person name="Kanga B."/>
            <person name="Kashin S."/>
            <person name="Khazanovich D."/>
            <person name="Kisner P."/>
            <person name="Lance K."/>
            <person name="Lara M."/>
            <person name="Lee W."/>
            <person name="Lennon N."/>
            <person name="Letendre F."/>
            <person name="LeVine R."/>
            <person name="Lipovsky A."/>
            <person name="Liu X."/>
            <person name="Liu J."/>
            <person name="Liu S."/>
            <person name="Lokyitsang T."/>
            <person name="Lokyitsang Y."/>
            <person name="Lubonja R."/>
            <person name="Lui A."/>
            <person name="MacDonald P."/>
            <person name="Magnisalis V."/>
            <person name="Maru K."/>
            <person name="Matthews C."/>
            <person name="McCusker W."/>
            <person name="McDonough S."/>
            <person name="Mehta T."/>
            <person name="Meldrim J."/>
            <person name="Meneus L."/>
            <person name="Mihai O."/>
            <person name="Mihalev A."/>
            <person name="Mihova T."/>
            <person name="Mittelman R."/>
            <person name="Mlenga V."/>
            <person name="Montmayeur A."/>
            <person name="Mulrain L."/>
            <person name="Navidi A."/>
            <person name="Naylor J."/>
            <person name="Negash T."/>
            <person name="Nguyen T."/>
            <person name="Nguyen N."/>
            <person name="Nicol R."/>
            <person name="Norbu C."/>
            <person name="Norbu N."/>
            <person name="Novod N."/>
            <person name="O'Neill B."/>
            <person name="Osman S."/>
            <person name="Markiewicz E."/>
            <person name="Oyono O.L."/>
            <person name="Patti C."/>
            <person name="Phunkhang P."/>
            <person name="Pierre F."/>
            <person name="Priest M."/>
            <person name="Raghuraman S."/>
            <person name="Rege F."/>
            <person name="Reyes R."/>
            <person name="Rise C."/>
            <person name="Rogov P."/>
            <person name="Ross K."/>
            <person name="Ryan E."/>
            <person name="Settipalli S."/>
            <person name="Shea T."/>
            <person name="Sherpa N."/>
            <person name="Shi L."/>
            <person name="Shih D."/>
            <person name="Sparrow T."/>
            <person name="Spaulding J."/>
            <person name="Stalker J."/>
            <person name="Stange-Thomann N."/>
            <person name="Stavropoulos S."/>
            <person name="Stone C."/>
            <person name="Strader C."/>
            <person name="Tesfaye S."/>
            <person name="Thomson T."/>
            <person name="Thoulutsang Y."/>
            <person name="Thoulutsang D."/>
            <person name="Topham K."/>
            <person name="Topping I."/>
            <person name="Tsamla T."/>
            <person name="Vassiliev H."/>
            <person name="Vo A."/>
            <person name="Wangchuk T."/>
            <person name="Wangdi T."/>
            <person name="Weiand M."/>
            <person name="Wilkinson J."/>
            <person name="Wilson A."/>
            <person name="Yadav S."/>
            <person name="Young G."/>
            <person name="Yu Q."/>
            <person name="Zembek L."/>
            <person name="Zhong D."/>
            <person name="Zimmer A."/>
            <person name="Zwirko Z."/>
            <person name="Jaffe D.B."/>
            <person name="Alvarez P."/>
            <person name="Brockman W."/>
            <person name="Butler J."/>
            <person name="Chin C."/>
            <person name="Gnerre S."/>
            <person name="Grabherr M."/>
            <person name="Kleber M."/>
            <person name="Mauceli E."/>
            <person name="MacCallum I."/>
        </authorList>
    </citation>
    <scope>NUCLEOTIDE SEQUENCE [LARGE SCALE GENOMIC DNA]</scope>
    <source>
        <strain evidence="6">MSH-3 / Tucson 14011-0111.49</strain>
    </source>
</reference>
<feature type="region of interest" description="Disordered" evidence="3">
    <location>
        <begin position="1"/>
        <end position="21"/>
    </location>
</feature>
<dbReference type="GO" id="GO:0016260">
    <property type="term" value="P:selenocysteine biosynthetic process"/>
    <property type="evidence" value="ECO:0007669"/>
    <property type="project" value="TreeGrafter"/>
</dbReference>
<dbReference type="InterPro" id="IPR004536">
    <property type="entry name" value="SPS/SelD"/>
</dbReference>
<dbReference type="GO" id="GO:0005737">
    <property type="term" value="C:cytoplasm"/>
    <property type="evidence" value="ECO:0007669"/>
    <property type="project" value="TreeGrafter"/>
</dbReference>
<dbReference type="eggNOG" id="KOG3939">
    <property type="taxonomic scope" value="Eukaryota"/>
</dbReference>
<dbReference type="GO" id="GO:0004756">
    <property type="term" value="F:selenide, water dikinase activity"/>
    <property type="evidence" value="ECO:0007669"/>
    <property type="project" value="TreeGrafter"/>
</dbReference>